<dbReference type="EMBL" id="SEOQ01001103">
    <property type="protein sequence ID" value="TFY53800.1"/>
    <property type="molecule type" value="Genomic_DNA"/>
</dbReference>
<organism evidence="2 3">
    <name type="scientific">Dentipellis fragilis</name>
    <dbReference type="NCBI Taxonomy" id="205917"/>
    <lineage>
        <taxon>Eukaryota</taxon>
        <taxon>Fungi</taxon>
        <taxon>Dikarya</taxon>
        <taxon>Basidiomycota</taxon>
        <taxon>Agaricomycotina</taxon>
        <taxon>Agaricomycetes</taxon>
        <taxon>Russulales</taxon>
        <taxon>Hericiaceae</taxon>
        <taxon>Dentipellis</taxon>
    </lineage>
</organism>
<feature type="compositionally biased region" description="Low complexity" evidence="1">
    <location>
        <begin position="327"/>
        <end position="370"/>
    </location>
</feature>
<protein>
    <submittedName>
        <fullName evidence="2">Uncharacterized protein</fullName>
    </submittedName>
</protein>
<feature type="compositionally biased region" description="Polar residues" evidence="1">
    <location>
        <begin position="91"/>
        <end position="103"/>
    </location>
</feature>
<accession>A0A4Y9XUH3</accession>
<feature type="region of interest" description="Disordered" evidence="1">
    <location>
        <begin position="505"/>
        <end position="527"/>
    </location>
</feature>
<feature type="region of interest" description="Disordered" evidence="1">
    <location>
        <begin position="43"/>
        <end position="144"/>
    </location>
</feature>
<reference evidence="2 3" key="1">
    <citation type="submission" date="2019-02" db="EMBL/GenBank/DDBJ databases">
        <title>Genome sequencing of the rare red list fungi Dentipellis fragilis.</title>
        <authorList>
            <person name="Buettner E."/>
            <person name="Kellner H."/>
        </authorList>
    </citation>
    <scope>NUCLEOTIDE SEQUENCE [LARGE SCALE GENOMIC DNA]</scope>
    <source>
        <strain evidence="2 3">DSM 105465</strain>
    </source>
</reference>
<proteinExistence type="predicted"/>
<evidence type="ECO:0000313" key="2">
    <source>
        <dbReference type="EMBL" id="TFY53800.1"/>
    </source>
</evidence>
<dbReference type="Proteomes" id="UP000298327">
    <property type="component" value="Unassembled WGS sequence"/>
</dbReference>
<evidence type="ECO:0000313" key="3">
    <source>
        <dbReference type="Proteomes" id="UP000298327"/>
    </source>
</evidence>
<feature type="compositionally biased region" description="Basic and acidic residues" evidence="1">
    <location>
        <begin position="64"/>
        <end position="88"/>
    </location>
</feature>
<dbReference type="AlphaFoldDB" id="A0A4Y9XUH3"/>
<name>A0A4Y9XUH3_9AGAM</name>
<gene>
    <name evidence="2" type="ORF">EVG20_g9965</name>
</gene>
<keyword evidence="3" id="KW-1185">Reference proteome</keyword>
<evidence type="ECO:0000256" key="1">
    <source>
        <dbReference type="SAM" id="MobiDB-lite"/>
    </source>
</evidence>
<feature type="region of interest" description="Disordered" evidence="1">
    <location>
        <begin position="303"/>
        <end position="376"/>
    </location>
</feature>
<feature type="compositionally biased region" description="Pro residues" evidence="1">
    <location>
        <begin position="513"/>
        <end position="527"/>
    </location>
</feature>
<dbReference type="OrthoDB" id="3238644at2759"/>
<sequence length="527" mass="57553">MLTNRKLSRQQLRKNLEVLYPVSSPRHYLHLLQLLGSLSDLLPPNLPPSPPSSRSSSPAPGSKRKPDSDPANDHIKRPRTSEALDRPHRNPASQSANSNSTPRSDPCEEGELRDDPTPSRPHALLPATPSLPIQRPRKNLPKSDPVFEAIHDRYHNYGRMLKYSGDTRFWSTYSPSHKEYKPLMHPPPVSSPYHKHGALMARLELLDALICFTYAIWSKDFRLGACLSAWPSTQAYLNWTKMKWAAESSAGEREKAFLGLIYMIEAFIHSRMFVYCARQTVEPQIEEIMQKARVLVESAAANDAAPGSSNGTPAFGGAQATPPMLPSPASIAPANSANSTPTGRGTGTPTTAANAATAGAPAAASASTQRPPTPTMRSKVRFELHTPPPPIASSINLPITAAFAHSLQTLSHGVTKATLSMRQSQQHLTLRTLAVHFPVTFARIVHSSLSQSDEFEPDMEDEEGELFWPGAPETGEGLGWVCLMGKAMIKEFGKDIGYLGYDGIVRKPETSTPAPPTSGPPRPQSRR</sequence>
<comment type="caution">
    <text evidence="2">The sequence shown here is derived from an EMBL/GenBank/DDBJ whole genome shotgun (WGS) entry which is preliminary data.</text>
</comment>